<dbReference type="Pfam" id="PF13359">
    <property type="entry name" value="DDE_Tnp_4"/>
    <property type="match status" value="1"/>
</dbReference>
<dbReference type="PANTHER" id="PTHR13109">
    <property type="entry name" value="NEUROCHONDRIN"/>
    <property type="match status" value="1"/>
</dbReference>
<comment type="similarity">
    <text evidence="2">Belongs to the neurochondrin family.</text>
</comment>
<dbReference type="EMBL" id="LSMT01000752">
    <property type="protein sequence ID" value="PFX14632.1"/>
    <property type="molecule type" value="Genomic_DNA"/>
</dbReference>
<dbReference type="GO" id="GO:0048168">
    <property type="term" value="P:regulation of neuronal synaptic plasticity"/>
    <property type="evidence" value="ECO:0007669"/>
    <property type="project" value="TreeGrafter"/>
</dbReference>
<comment type="cofactor">
    <cofactor evidence="1">
        <name>a divalent metal cation</name>
        <dbReference type="ChEBI" id="CHEBI:60240"/>
    </cofactor>
</comment>
<evidence type="ECO:0000256" key="3">
    <source>
        <dbReference type="ARBA" id="ARBA00022723"/>
    </source>
</evidence>
<evidence type="ECO:0000256" key="1">
    <source>
        <dbReference type="ARBA" id="ARBA00001968"/>
    </source>
</evidence>
<dbReference type="InterPro" id="IPR008709">
    <property type="entry name" value="Neurochondrin"/>
</dbReference>
<dbReference type="Proteomes" id="UP000225706">
    <property type="component" value="Unassembled WGS sequence"/>
</dbReference>
<evidence type="ECO:0000313" key="6">
    <source>
        <dbReference type="Proteomes" id="UP000225706"/>
    </source>
</evidence>
<feature type="domain" description="DDE Tnp4" evidence="4">
    <location>
        <begin position="485"/>
        <end position="649"/>
    </location>
</feature>
<dbReference type="InterPro" id="IPR027806">
    <property type="entry name" value="HARBI1_dom"/>
</dbReference>
<dbReference type="GO" id="GO:0046872">
    <property type="term" value="F:metal ion binding"/>
    <property type="evidence" value="ECO:0007669"/>
    <property type="project" value="UniProtKB-KW"/>
</dbReference>
<sequence length="718" mass="80415">MVREEREDPGNKVKCISLLKGAKTDTERFAALLLVTQVVSSNAVDVTGRRELFDAIGFKFLNRLLSTRSVPNGCPSDVYQSLSLTILACFATDEELCSHGEMINKIPMFLATIKAAERGDSAIVDNCYQIMASLASSSTGMRHLVQMGAISTLCEILEEKYSKKATEILLRILNNEPRVLWRQQSKDLLGALSALSKLFQETQKSSKFELCSYLVLFLSGAEKSTFEGLEDHSWLTDIYKALNDILHSRISSSQRDPSLILLSVIIDLVGMDWMVTFSEQDSQGLFVLSLTIVSVEIRMILDGNTSEEVEPKAIVLGSCYNILEKAINFAIVQTHNQVHFPSIISNGLSRVYSLSTEAIHSIVLYLDQVAQRETKGRRTGQNRVVVASVRVLCSWMSEETLALQEDVGRLLPFLLKLGKESIATEMAGLGVSTVCSIVNEVCQLLVDHLWSECVSSHMPKTQDDFKKKMLDMDEFWQFPCCWAAIDGCHIPIKCPPGGLEACKEYHNFKNFYSIILMGLVDSHYRFVWGSCGFPGNSHDAVIFRSTDLWNSIQEGFIPTIGKDVGEITVPPLIVGDSAFPLRSWLMKPFTNAVLTPQQRYFNYRLSRARMVTEAAYGQLKGRWRVLLRKSETSRDQVRITTLACIVLHNICIMQGDAISRKLDLSVDESGGKRDREELRKLLQMSDCPSLKDASYEAARVRDALCAKLWLEKQTGKVC</sequence>
<dbReference type="Gene3D" id="1.25.10.10">
    <property type="entry name" value="Leucine-rich Repeat Variant"/>
    <property type="match status" value="1"/>
</dbReference>
<dbReference type="GO" id="GO:0031175">
    <property type="term" value="P:neuron projection development"/>
    <property type="evidence" value="ECO:0007669"/>
    <property type="project" value="TreeGrafter"/>
</dbReference>
<protein>
    <submittedName>
        <fullName evidence="5">Neurochondrin</fullName>
    </submittedName>
</protein>
<dbReference type="PANTHER" id="PTHR13109:SF7">
    <property type="entry name" value="NEUROCHONDRIN"/>
    <property type="match status" value="1"/>
</dbReference>
<reference evidence="6" key="1">
    <citation type="journal article" date="2017" name="bioRxiv">
        <title>Comparative analysis of the genomes of Stylophora pistillata and Acropora digitifera provides evidence for extensive differences between species of corals.</title>
        <authorList>
            <person name="Voolstra C.R."/>
            <person name="Li Y."/>
            <person name="Liew Y.J."/>
            <person name="Baumgarten S."/>
            <person name="Zoccola D."/>
            <person name="Flot J.-F."/>
            <person name="Tambutte S."/>
            <person name="Allemand D."/>
            <person name="Aranda M."/>
        </authorList>
    </citation>
    <scope>NUCLEOTIDE SEQUENCE [LARGE SCALE GENOMIC DNA]</scope>
</reference>
<dbReference type="SUPFAM" id="SSF48371">
    <property type="entry name" value="ARM repeat"/>
    <property type="match status" value="1"/>
</dbReference>
<keyword evidence="6" id="KW-1185">Reference proteome</keyword>
<dbReference type="InterPro" id="IPR011989">
    <property type="entry name" value="ARM-like"/>
</dbReference>
<dbReference type="GO" id="GO:0030425">
    <property type="term" value="C:dendrite"/>
    <property type="evidence" value="ECO:0007669"/>
    <property type="project" value="TreeGrafter"/>
</dbReference>
<dbReference type="AlphaFoldDB" id="A0A2B4REF7"/>
<name>A0A2B4REF7_STYPI</name>
<evidence type="ECO:0000259" key="4">
    <source>
        <dbReference type="Pfam" id="PF13359"/>
    </source>
</evidence>
<dbReference type="InterPro" id="IPR016024">
    <property type="entry name" value="ARM-type_fold"/>
</dbReference>
<evidence type="ECO:0000313" key="5">
    <source>
        <dbReference type="EMBL" id="PFX14632.1"/>
    </source>
</evidence>
<proteinExistence type="inferred from homology"/>
<gene>
    <name evidence="5" type="primary">NCDN</name>
    <name evidence="5" type="ORF">AWC38_SpisGene21188</name>
</gene>
<dbReference type="Pfam" id="PF05536">
    <property type="entry name" value="Neurochondrin"/>
    <property type="match status" value="1"/>
</dbReference>
<dbReference type="OrthoDB" id="8186546at2759"/>
<keyword evidence="3" id="KW-0479">Metal-binding</keyword>
<organism evidence="5 6">
    <name type="scientific">Stylophora pistillata</name>
    <name type="common">Smooth cauliflower coral</name>
    <dbReference type="NCBI Taxonomy" id="50429"/>
    <lineage>
        <taxon>Eukaryota</taxon>
        <taxon>Metazoa</taxon>
        <taxon>Cnidaria</taxon>
        <taxon>Anthozoa</taxon>
        <taxon>Hexacorallia</taxon>
        <taxon>Scleractinia</taxon>
        <taxon>Astrocoeniina</taxon>
        <taxon>Pocilloporidae</taxon>
        <taxon>Stylophora</taxon>
    </lineage>
</organism>
<evidence type="ECO:0000256" key="2">
    <source>
        <dbReference type="ARBA" id="ARBA00006927"/>
    </source>
</evidence>
<comment type="caution">
    <text evidence="5">The sequence shown here is derived from an EMBL/GenBank/DDBJ whole genome shotgun (WGS) entry which is preliminary data.</text>
</comment>
<accession>A0A2B4REF7</accession>